<accession>A0A7N2MQK4</accession>
<evidence type="ECO:0008006" key="6">
    <source>
        <dbReference type="Google" id="ProtNLM"/>
    </source>
</evidence>
<proteinExistence type="inferred from homology"/>
<keyword evidence="2" id="KW-0677">Repeat</keyword>
<evidence type="ECO:0000256" key="3">
    <source>
        <dbReference type="PROSITE-ProRule" id="PRU00708"/>
    </source>
</evidence>
<sequence>MELLNALAFMLQNQYQPNVITVNTVINGFYKMGRIEEALKEVFNFLHHIMPERVARSGVMTYNAILHSLFKLQQANEAIGTFNRMASEGILVDSITYRAYVHLV</sequence>
<evidence type="ECO:0000313" key="4">
    <source>
        <dbReference type="EnsemblPlants" id="QL10p028425:mrna"/>
    </source>
</evidence>
<dbReference type="Gene3D" id="1.25.40.10">
    <property type="entry name" value="Tetratricopeptide repeat domain"/>
    <property type="match status" value="1"/>
</dbReference>
<dbReference type="Gramene" id="QL10p028425:mrna">
    <property type="protein sequence ID" value="QL10p028425:mrna"/>
    <property type="gene ID" value="QL10p028425"/>
</dbReference>
<dbReference type="GO" id="GO:0031930">
    <property type="term" value="P:mitochondria-nucleus signaling pathway"/>
    <property type="evidence" value="ECO:0007669"/>
    <property type="project" value="TreeGrafter"/>
</dbReference>
<keyword evidence="5" id="KW-1185">Reference proteome</keyword>
<evidence type="ECO:0000256" key="2">
    <source>
        <dbReference type="ARBA" id="ARBA00022737"/>
    </source>
</evidence>
<dbReference type="NCBIfam" id="TIGR00756">
    <property type="entry name" value="PPR"/>
    <property type="match status" value="2"/>
</dbReference>
<dbReference type="GO" id="GO:0010019">
    <property type="term" value="P:chloroplast-nucleus signaling pathway"/>
    <property type="evidence" value="ECO:0007669"/>
    <property type="project" value="TreeGrafter"/>
</dbReference>
<dbReference type="OMA" id="HIMPERV"/>
<comment type="similarity">
    <text evidence="1">Belongs to the PPR family. P subfamily.</text>
</comment>
<dbReference type="InterPro" id="IPR011990">
    <property type="entry name" value="TPR-like_helical_dom_sf"/>
</dbReference>
<dbReference type="PROSITE" id="PS51375">
    <property type="entry name" value="PPR"/>
    <property type="match status" value="1"/>
</dbReference>
<dbReference type="Pfam" id="PF13041">
    <property type="entry name" value="PPR_2"/>
    <property type="match status" value="1"/>
</dbReference>
<dbReference type="GO" id="GO:0009507">
    <property type="term" value="C:chloroplast"/>
    <property type="evidence" value="ECO:0007669"/>
    <property type="project" value="TreeGrafter"/>
</dbReference>
<dbReference type="InterPro" id="IPR002885">
    <property type="entry name" value="PPR_rpt"/>
</dbReference>
<dbReference type="Pfam" id="PF12854">
    <property type="entry name" value="PPR_1"/>
    <property type="match status" value="1"/>
</dbReference>
<reference evidence="4 5" key="1">
    <citation type="journal article" date="2016" name="G3 (Bethesda)">
        <title>First Draft Assembly and Annotation of the Genome of a California Endemic Oak Quercus lobata Nee (Fagaceae).</title>
        <authorList>
            <person name="Sork V.L."/>
            <person name="Fitz-Gibbon S.T."/>
            <person name="Puiu D."/>
            <person name="Crepeau M."/>
            <person name="Gugger P.F."/>
            <person name="Sherman R."/>
            <person name="Stevens K."/>
            <person name="Langley C.H."/>
            <person name="Pellegrini M."/>
            <person name="Salzberg S.L."/>
        </authorList>
    </citation>
    <scope>NUCLEOTIDE SEQUENCE [LARGE SCALE GENOMIC DNA]</scope>
    <source>
        <strain evidence="4 5">cv. SW786</strain>
    </source>
</reference>
<name>A0A7N2MQK4_QUELO</name>
<dbReference type="AlphaFoldDB" id="A0A7N2MQK4"/>
<dbReference type="EnsemblPlants" id="QL10p028425:mrna">
    <property type="protein sequence ID" value="QL10p028425:mrna"/>
    <property type="gene ID" value="QL10p028425"/>
</dbReference>
<reference evidence="4" key="2">
    <citation type="submission" date="2021-01" db="UniProtKB">
        <authorList>
            <consortium name="EnsemblPlants"/>
        </authorList>
    </citation>
    <scope>IDENTIFICATION</scope>
</reference>
<evidence type="ECO:0000256" key="1">
    <source>
        <dbReference type="ARBA" id="ARBA00007626"/>
    </source>
</evidence>
<dbReference type="PANTHER" id="PTHR47936:SF5">
    <property type="entry name" value="PENTACOTRIPEPTIDE-REPEAT REGION OF PRORP DOMAIN-CONTAINING PROTEIN"/>
    <property type="match status" value="1"/>
</dbReference>
<evidence type="ECO:0000313" key="5">
    <source>
        <dbReference type="Proteomes" id="UP000594261"/>
    </source>
</evidence>
<dbReference type="PANTHER" id="PTHR47936">
    <property type="entry name" value="PPR_LONG DOMAIN-CONTAINING PROTEIN"/>
    <property type="match status" value="1"/>
</dbReference>
<dbReference type="Proteomes" id="UP000594261">
    <property type="component" value="Chromosome 10"/>
</dbReference>
<feature type="repeat" description="PPR" evidence="3">
    <location>
        <begin position="58"/>
        <end position="92"/>
    </location>
</feature>
<protein>
    <recommendedName>
        <fullName evidence="6">Pentatricopeptide repeat-containing protein</fullName>
    </recommendedName>
</protein>
<dbReference type="InParanoid" id="A0A7N2MQK4"/>
<organism evidence="4 5">
    <name type="scientific">Quercus lobata</name>
    <name type="common">Valley oak</name>
    <dbReference type="NCBI Taxonomy" id="97700"/>
    <lineage>
        <taxon>Eukaryota</taxon>
        <taxon>Viridiplantae</taxon>
        <taxon>Streptophyta</taxon>
        <taxon>Embryophyta</taxon>
        <taxon>Tracheophyta</taxon>
        <taxon>Spermatophyta</taxon>
        <taxon>Magnoliopsida</taxon>
        <taxon>eudicotyledons</taxon>
        <taxon>Gunneridae</taxon>
        <taxon>Pentapetalae</taxon>
        <taxon>rosids</taxon>
        <taxon>fabids</taxon>
        <taxon>Fagales</taxon>
        <taxon>Fagaceae</taxon>
        <taxon>Quercus</taxon>
    </lineage>
</organism>
<dbReference type="EMBL" id="LRBV02000010">
    <property type="status" value="NOT_ANNOTATED_CDS"/>
    <property type="molecule type" value="Genomic_DNA"/>
</dbReference>